<reference evidence="1 2" key="2">
    <citation type="submission" date="2008-11" db="EMBL/GenBank/DDBJ databases">
        <authorList>
            <person name="Fulton L."/>
            <person name="Clifton S."/>
            <person name="Fulton B."/>
            <person name="Xu J."/>
            <person name="Minx P."/>
            <person name="Pepin K.H."/>
            <person name="Johnson M."/>
            <person name="Bhonagiri V."/>
            <person name="Nash W.E."/>
            <person name="Mardis E.R."/>
            <person name="Wilson R.K."/>
        </authorList>
    </citation>
    <scope>NUCLEOTIDE SEQUENCE [LARGE SCALE GENOMIC DNA]</scope>
    <source>
        <strain evidence="1 2">ATCC 43243</strain>
    </source>
</reference>
<evidence type="ECO:0000313" key="1">
    <source>
        <dbReference type="EMBL" id="EEC58804.1"/>
    </source>
</evidence>
<comment type="caution">
    <text evidence="1">The sequence shown here is derived from an EMBL/GenBank/DDBJ whole genome shotgun (WGS) entry which is preliminary data.</text>
</comment>
<sequence>MGIMDQTKVHKLECSQCLMELRSGRIITADEGFMKMFGYTREDIAEGVTYKDLVPCLDIKQIVGKLREEFVFSSNICYEHTVMCKNGEVKAVCSMLEIQNTLIKGHRMIRVSSTELASIIELDTEAKFK</sequence>
<accession>B7AN93</accession>
<reference evidence="1 2" key="1">
    <citation type="submission" date="2008-11" db="EMBL/GenBank/DDBJ databases">
        <title>Draft genome sequence of Bacteroides pectinophilus (ATCC 43243).</title>
        <authorList>
            <person name="Sudarsanam P."/>
            <person name="Ley R."/>
            <person name="Guruge J."/>
            <person name="Turnbaugh P.J."/>
            <person name="Mahowald M."/>
            <person name="Liep D."/>
            <person name="Gordon J."/>
        </authorList>
    </citation>
    <scope>NUCLEOTIDE SEQUENCE [LARGE SCALE GENOMIC DNA]</scope>
    <source>
        <strain evidence="1 2">ATCC 43243</strain>
    </source>
</reference>
<dbReference type="HOGENOM" id="CLU_1944417_0_0_9"/>
<gene>
    <name evidence="1" type="ORF">BACPEC_00146</name>
</gene>
<dbReference type="EMBL" id="ABVQ01000031">
    <property type="protein sequence ID" value="EEC58804.1"/>
    <property type="molecule type" value="Genomic_DNA"/>
</dbReference>
<dbReference type="InterPro" id="IPR035965">
    <property type="entry name" value="PAS-like_dom_sf"/>
</dbReference>
<name>B7AN93_9FIRM</name>
<proteinExistence type="predicted"/>
<dbReference type="Gene3D" id="3.30.450.20">
    <property type="entry name" value="PAS domain"/>
    <property type="match status" value="1"/>
</dbReference>
<dbReference type="Proteomes" id="UP000003136">
    <property type="component" value="Unassembled WGS sequence"/>
</dbReference>
<protein>
    <recommendedName>
        <fullName evidence="3">PAS domain-containing protein</fullName>
    </recommendedName>
</protein>
<keyword evidence="2" id="KW-1185">Reference proteome</keyword>
<dbReference type="AlphaFoldDB" id="B7AN93"/>
<dbReference type="eggNOG" id="ENOG5032YIS">
    <property type="taxonomic scope" value="Bacteria"/>
</dbReference>
<dbReference type="CDD" id="cd00130">
    <property type="entry name" value="PAS"/>
    <property type="match status" value="1"/>
</dbReference>
<evidence type="ECO:0000313" key="2">
    <source>
        <dbReference type="Proteomes" id="UP000003136"/>
    </source>
</evidence>
<dbReference type="STRING" id="483218.BACPEC_00146"/>
<organism evidence="1 2">
    <name type="scientific">[Bacteroides] pectinophilus ATCC 43243</name>
    <dbReference type="NCBI Taxonomy" id="483218"/>
    <lineage>
        <taxon>Bacteria</taxon>
        <taxon>Bacillati</taxon>
        <taxon>Bacillota</taxon>
        <taxon>Clostridia</taxon>
        <taxon>Eubacteriales</taxon>
    </lineage>
</organism>
<dbReference type="InterPro" id="IPR000014">
    <property type="entry name" value="PAS"/>
</dbReference>
<dbReference type="SUPFAM" id="SSF55785">
    <property type="entry name" value="PYP-like sensor domain (PAS domain)"/>
    <property type="match status" value="1"/>
</dbReference>
<evidence type="ECO:0008006" key="3">
    <source>
        <dbReference type="Google" id="ProtNLM"/>
    </source>
</evidence>